<keyword evidence="2" id="KW-0521">NADP</keyword>
<evidence type="ECO:0000256" key="5">
    <source>
        <dbReference type="PIRSR" id="PIRSR000097-2"/>
    </source>
</evidence>
<protein>
    <submittedName>
        <fullName evidence="8">LALA0S08e03554g1_1</fullName>
    </submittedName>
</protein>
<evidence type="ECO:0000259" key="7">
    <source>
        <dbReference type="Pfam" id="PF00248"/>
    </source>
</evidence>
<accession>A0A0C7N6F6</accession>
<feature type="binding site" evidence="5">
    <location>
        <position position="110"/>
    </location>
    <ligand>
        <name>substrate</name>
    </ligand>
</feature>
<comment type="similarity">
    <text evidence="1">Belongs to the aldo/keto reductase family.</text>
</comment>
<proteinExistence type="inferred from homology"/>
<keyword evidence="9" id="KW-1185">Reference proteome</keyword>
<dbReference type="InterPro" id="IPR018170">
    <property type="entry name" value="Aldo/ket_reductase_CS"/>
</dbReference>
<dbReference type="PIRSF" id="PIRSF000097">
    <property type="entry name" value="AKR"/>
    <property type="match status" value="1"/>
</dbReference>
<sequence length="305" mass="34156">MSAQNSTTTIKLNTGATIPQVGFGTWRSTEEEGYNAVLSALQDGYRHIDSAAVYGNEAAVGRAIRDSKVPRNELFVTTKLWNTQHREPAKALDQSLQRLGLDYVDLYLIHWPLPLKTENIKDDNLFSVPTKKDGKPDVDSEWDYIKTWHLMQKLPETGKTRAVGVSNVSVAQLQTLINNKDTKVVPATNQVEVHPLLPQQELYDFCKQNDIVLQAYSPLGSQGSPVADEPAVKELAQKYNVDAAQILISWAVARGYVVLPKSVTPSRIKSNFQVVKLTADDVTKINSIHKQKGEQRINDPEWFEF</sequence>
<dbReference type="HOGENOM" id="CLU_023205_0_0_1"/>
<evidence type="ECO:0000256" key="1">
    <source>
        <dbReference type="ARBA" id="ARBA00007905"/>
    </source>
</evidence>
<dbReference type="PANTHER" id="PTHR43827">
    <property type="entry name" value="2,5-DIKETO-D-GLUCONIC ACID REDUCTASE"/>
    <property type="match status" value="1"/>
</dbReference>
<dbReference type="GeneID" id="34686993"/>
<feature type="domain" description="NADP-dependent oxidoreductase" evidence="7">
    <location>
        <begin position="21"/>
        <end position="288"/>
    </location>
</feature>
<evidence type="ECO:0000313" key="8">
    <source>
        <dbReference type="EMBL" id="CEP63485.1"/>
    </source>
</evidence>
<evidence type="ECO:0000256" key="4">
    <source>
        <dbReference type="PIRSR" id="PIRSR000097-1"/>
    </source>
</evidence>
<evidence type="ECO:0000256" key="3">
    <source>
        <dbReference type="ARBA" id="ARBA00023002"/>
    </source>
</evidence>
<dbReference type="GO" id="GO:0016616">
    <property type="term" value="F:oxidoreductase activity, acting on the CH-OH group of donors, NAD or NADP as acceptor"/>
    <property type="evidence" value="ECO:0007669"/>
    <property type="project" value="UniProtKB-ARBA"/>
</dbReference>
<reference evidence="8 9" key="1">
    <citation type="submission" date="2014-12" db="EMBL/GenBank/DDBJ databases">
        <authorList>
            <person name="Neuveglise Cecile"/>
        </authorList>
    </citation>
    <scope>NUCLEOTIDE SEQUENCE [LARGE SCALE GENOMIC DNA]</scope>
    <source>
        <strain evidence="8 9">CBS 12615</strain>
    </source>
</reference>
<gene>
    <name evidence="8" type="ORF">LALA0_S08e03554g</name>
</gene>
<feature type="active site" description="Proton donor" evidence="4">
    <location>
        <position position="54"/>
    </location>
</feature>
<keyword evidence="3" id="KW-0560">Oxidoreductase</keyword>
<dbReference type="PROSITE" id="PS00798">
    <property type="entry name" value="ALDOKETO_REDUCTASE_1"/>
    <property type="match status" value="1"/>
</dbReference>
<dbReference type="OrthoDB" id="416253at2759"/>
<dbReference type="Gene3D" id="3.20.20.100">
    <property type="entry name" value="NADP-dependent oxidoreductase domain"/>
    <property type="match status" value="1"/>
</dbReference>
<dbReference type="SUPFAM" id="SSF51430">
    <property type="entry name" value="NAD(P)-linked oxidoreductase"/>
    <property type="match status" value="1"/>
</dbReference>
<dbReference type="InterPro" id="IPR023210">
    <property type="entry name" value="NADP_OxRdtase_dom"/>
</dbReference>
<dbReference type="PANTHER" id="PTHR43827:SF3">
    <property type="entry name" value="NADP-DEPENDENT OXIDOREDUCTASE DOMAIN-CONTAINING PROTEIN"/>
    <property type="match status" value="1"/>
</dbReference>
<dbReference type="RefSeq" id="XP_022629701.1">
    <property type="nucleotide sequence ID" value="XM_022771086.1"/>
</dbReference>
<dbReference type="Proteomes" id="UP000054304">
    <property type="component" value="Unassembled WGS sequence"/>
</dbReference>
<dbReference type="STRING" id="1245769.A0A0C7N6F6"/>
<organism evidence="8 9">
    <name type="scientific">Lachancea lanzarotensis</name>
    <dbReference type="NCBI Taxonomy" id="1245769"/>
    <lineage>
        <taxon>Eukaryota</taxon>
        <taxon>Fungi</taxon>
        <taxon>Dikarya</taxon>
        <taxon>Ascomycota</taxon>
        <taxon>Saccharomycotina</taxon>
        <taxon>Saccharomycetes</taxon>
        <taxon>Saccharomycetales</taxon>
        <taxon>Saccharomycetaceae</taxon>
        <taxon>Lachancea</taxon>
    </lineage>
</organism>
<dbReference type="Pfam" id="PF00248">
    <property type="entry name" value="Aldo_ket_red"/>
    <property type="match status" value="1"/>
</dbReference>
<feature type="site" description="Lowers pKa of active site Tyr" evidence="6">
    <location>
        <position position="79"/>
    </location>
</feature>
<evidence type="ECO:0000256" key="6">
    <source>
        <dbReference type="PIRSR" id="PIRSR000097-3"/>
    </source>
</evidence>
<dbReference type="AlphaFoldDB" id="A0A0C7N6F6"/>
<dbReference type="PRINTS" id="PR00069">
    <property type="entry name" value="ALDKETRDTASE"/>
</dbReference>
<dbReference type="EMBL" id="LN736367">
    <property type="protein sequence ID" value="CEP63485.1"/>
    <property type="molecule type" value="Genomic_DNA"/>
</dbReference>
<dbReference type="InterPro" id="IPR020471">
    <property type="entry name" value="AKR"/>
</dbReference>
<dbReference type="PROSITE" id="PS00063">
    <property type="entry name" value="ALDOKETO_REDUCTASE_3"/>
    <property type="match status" value="1"/>
</dbReference>
<evidence type="ECO:0000256" key="2">
    <source>
        <dbReference type="ARBA" id="ARBA00022857"/>
    </source>
</evidence>
<evidence type="ECO:0000313" key="9">
    <source>
        <dbReference type="Proteomes" id="UP000054304"/>
    </source>
</evidence>
<dbReference type="FunFam" id="3.20.20.100:FF:000002">
    <property type="entry name" value="2,5-diketo-D-gluconic acid reductase A"/>
    <property type="match status" value="1"/>
</dbReference>
<dbReference type="InterPro" id="IPR036812">
    <property type="entry name" value="NAD(P)_OxRdtase_dom_sf"/>
</dbReference>
<name>A0A0C7N6F6_9SACH</name>